<reference evidence="3 4" key="1">
    <citation type="submission" date="2018-10" db="EMBL/GenBank/DDBJ databases">
        <title>Natrarchaeobius chitinivorans gen. nov., sp. nov., and Natrarchaeobius haloalkaliphilus sp. nov., alkaliphilic, chitin-utilizing haloarchaea from hypersaline alkaline lakes.</title>
        <authorList>
            <person name="Sorokin D.Y."/>
            <person name="Elcheninov A.G."/>
            <person name="Kostrikina N.A."/>
            <person name="Bale N.J."/>
            <person name="Sinninghe Damste J.S."/>
            <person name="Khijniak T.V."/>
            <person name="Kublanov I.V."/>
            <person name="Toshchakov S.V."/>
        </authorList>
    </citation>
    <scope>NUCLEOTIDE SEQUENCE [LARGE SCALE GENOMIC DNA]</scope>
    <source>
        <strain evidence="3 4">AArcht4T</strain>
    </source>
</reference>
<keyword evidence="4" id="KW-1185">Reference proteome</keyword>
<evidence type="ECO:0000259" key="2">
    <source>
        <dbReference type="Pfam" id="PF14344"/>
    </source>
</evidence>
<protein>
    <submittedName>
        <fullName evidence="3">DUF4397 domain-containing protein</fullName>
    </submittedName>
</protein>
<evidence type="ECO:0000313" key="3">
    <source>
        <dbReference type="EMBL" id="RQG92469.1"/>
    </source>
</evidence>
<evidence type="ECO:0000313" key="4">
    <source>
        <dbReference type="Proteomes" id="UP000282323"/>
    </source>
</evidence>
<sequence length="295" mass="31492">MIGDGVSRRRIIQIGGGLVVVSGVGGTTVASSDHEPDDQPADTDFRTRVAHLSPDAPNVDIYVDGERVREGIPYGTVTDYRDLPPGTYTVQVVPAGEDPSEAVLEETVEAGDVDPTVDGLLAVIGEVAAENQPLEALFLDDDNSPVDPGTARVRALHASPDAPAVDVVAGENGEALFENVAFGESGYTEVPEGEYPLAIYPAGDRENSVFEIDVSLAGGTVYSAFAIGYLEPERAPADEPFDILLTEDSLPDEEDVEPDEAKPDEDEPEKEPEEEPKEDEPEKGCEKDEEEKKAT</sequence>
<feature type="domain" description="DUF4397" evidence="2">
    <location>
        <begin position="48"/>
        <end position="167"/>
    </location>
</feature>
<feature type="region of interest" description="Disordered" evidence="1">
    <location>
        <begin position="238"/>
        <end position="295"/>
    </location>
</feature>
<gene>
    <name evidence="3" type="ORF">EA473_15725</name>
</gene>
<dbReference type="EMBL" id="REGA01000015">
    <property type="protein sequence ID" value="RQG92469.1"/>
    <property type="molecule type" value="Genomic_DNA"/>
</dbReference>
<dbReference type="InterPro" id="IPR025510">
    <property type="entry name" value="DUF4397"/>
</dbReference>
<feature type="compositionally biased region" description="Acidic residues" evidence="1">
    <location>
        <begin position="249"/>
        <end position="279"/>
    </location>
</feature>
<comment type="caution">
    <text evidence="3">The sequence shown here is derived from an EMBL/GenBank/DDBJ whole genome shotgun (WGS) entry which is preliminary data.</text>
</comment>
<dbReference type="Proteomes" id="UP000282323">
    <property type="component" value="Unassembled WGS sequence"/>
</dbReference>
<organism evidence="3 4">
    <name type="scientific">Natrarchaeobius chitinivorans</name>
    <dbReference type="NCBI Taxonomy" id="1679083"/>
    <lineage>
        <taxon>Archaea</taxon>
        <taxon>Methanobacteriati</taxon>
        <taxon>Methanobacteriota</taxon>
        <taxon>Stenosarchaea group</taxon>
        <taxon>Halobacteria</taxon>
        <taxon>Halobacteriales</taxon>
        <taxon>Natrialbaceae</taxon>
        <taxon>Natrarchaeobius</taxon>
    </lineage>
</organism>
<accession>A0A3N6P3U0</accession>
<evidence type="ECO:0000256" key="1">
    <source>
        <dbReference type="SAM" id="MobiDB-lite"/>
    </source>
</evidence>
<feature type="compositionally biased region" description="Basic and acidic residues" evidence="1">
    <location>
        <begin position="280"/>
        <end position="295"/>
    </location>
</feature>
<name>A0A3N6P3U0_NATCH</name>
<dbReference type="OrthoDB" id="187327at2157"/>
<dbReference type="AlphaFoldDB" id="A0A3N6P3U0"/>
<dbReference type="Pfam" id="PF14344">
    <property type="entry name" value="DUF4397"/>
    <property type="match status" value="1"/>
</dbReference>
<proteinExistence type="predicted"/>